<comment type="caution">
    <text evidence="1">The sequence shown here is derived from an EMBL/GenBank/DDBJ whole genome shotgun (WGS) entry which is preliminary data.</text>
</comment>
<dbReference type="AlphaFoldDB" id="A0A0F3GLT9"/>
<protein>
    <submittedName>
        <fullName evidence="1">Protein belonging to Uncharacterized protein family UPF0153</fullName>
    </submittedName>
</protein>
<proteinExistence type="predicted"/>
<keyword evidence="2" id="KW-1185">Reference proteome</keyword>
<reference evidence="1 2" key="1">
    <citation type="submission" date="2015-02" db="EMBL/GenBank/DDBJ databases">
        <title>Single-cell genomics of uncultivated deep-branching MTB reveals a conserved set of magnetosome genes.</title>
        <authorList>
            <person name="Kolinko S."/>
            <person name="Richter M."/>
            <person name="Glockner F.O."/>
            <person name="Brachmann A."/>
            <person name="Schuler D."/>
        </authorList>
    </citation>
    <scope>NUCLEOTIDE SEQUENCE [LARGE SCALE GENOMIC DNA]</scope>
    <source>
        <strain evidence="1">TM-1</strain>
    </source>
</reference>
<accession>A0A0F3GLT9</accession>
<dbReference type="InterPro" id="IPR005358">
    <property type="entry name" value="Puta_zinc/iron-chelating_dom"/>
</dbReference>
<evidence type="ECO:0000313" key="1">
    <source>
        <dbReference type="EMBL" id="KJU82846.1"/>
    </source>
</evidence>
<dbReference type="Proteomes" id="UP000033423">
    <property type="component" value="Unassembled WGS sequence"/>
</dbReference>
<name>A0A0F3GLT9_9BACT</name>
<dbReference type="Pfam" id="PF03692">
    <property type="entry name" value="CxxCxxCC"/>
    <property type="match status" value="1"/>
</dbReference>
<sequence>MLKRNIAIILQGCGIMITGSMQLGFNRNDKAYPWLSMLLDGYEIINEGVEAAIQAEVARGARHLACHKGCGNCCISQTDIPVYPHEVAGIYWYVTEKMPQQAKSVLMSQLDTSNSCPFLGGQECMVHGMRPASCRVFNVFDSPCQPDEDPFYTRQFDVLIPPQEYINEAFYTVMPFYGVKDRYDRMDALQEGLIQSQIMNLKSYNWKELFSEGGI</sequence>
<dbReference type="EMBL" id="LACI01002146">
    <property type="protein sequence ID" value="KJU82846.1"/>
    <property type="molecule type" value="Genomic_DNA"/>
</dbReference>
<gene>
    <name evidence="1" type="ORF">MBAV_004962</name>
</gene>
<evidence type="ECO:0000313" key="2">
    <source>
        <dbReference type="Proteomes" id="UP000033423"/>
    </source>
</evidence>
<organism evidence="1 2">
    <name type="scientific">Candidatus Magnetobacterium bavaricum</name>
    <dbReference type="NCBI Taxonomy" id="29290"/>
    <lineage>
        <taxon>Bacteria</taxon>
        <taxon>Pseudomonadati</taxon>
        <taxon>Nitrospirota</taxon>
        <taxon>Thermodesulfovibrionia</taxon>
        <taxon>Thermodesulfovibrionales</taxon>
        <taxon>Candidatus Magnetobacteriaceae</taxon>
        <taxon>Candidatus Magnetobacterium</taxon>
    </lineage>
</organism>